<feature type="domain" description="Jacalin-type lectin" evidence="3">
    <location>
        <begin position="10"/>
        <end position="152"/>
    </location>
</feature>
<dbReference type="Gene3D" id="2.100.10.30">
    <property type="entry name" value="Jacalin-like lectin domain"/>
    <property type="match status" value="3"/>
</dbReference>
<evidence type="ECO:0000313" key="4">
    <source>
        <dbReference type="EMBL" id="MBW84127.1"/>
    </source>
</evidence>
<dbReference type="SMART" id="SM00915">
    <property type="entry name" value="Jacalin"/>
    <property type="match status" value="3"/>
</dbReference>
<dbReference type="SUPFAM" id="SSF51101">
    <property type="entry name" value="Mannose-binding lectins"/>
    <property type="match status" value="3"/>
</dbReference>
<evidence type="ECO:0000259" key="3">
    <source>
        <dbReference type="PROSITE" id="PS51752"/>
    </source>
</evidence>
<comment type="similarity">
    <text evidence="1">Belongs to the jacalin lectin family.</text>
</comment>
<accession>A0A2P2ISF8</accession>
<keyword evidence="2 4" id="KW-0430">Lectin</keyword>
<dbReference type="GO" id="GO:0005536">
    <property type="term" value="F:D-glucose binding"/>
    <property type="evidence" value="ECO:0007669"/>
    <property type="project" value="UniProtKB-ARBA"/>
</dbReference>
<dbReference type="InterPro" id="IPR036404">
    <property type="entry name" value="Jacalin-like_lectin_dom_sf"/>
</dbReference>
<sequence>MRYEGHEKSHVSLGPWGGQNGARWDDGVCNSVRQVVICHGAAIDSIHVEYDKKDSSVWSEKHGGTGGIKTSKVKLNFPDEYLISISGHYGSMVDYGPVLVRSLVLESNKKKYGPFGIQHGTHFSLPRSDGMVVGFHGRSSWHLDSIGVYVKPLVQRNLSNSPNPSQNSQGKEAVSYGPWGGNGGQIFDDGVYTGVREVHITRYGGVASIRVCYDLNGQRVWRNKHGGRGGIRLDKIAFEYPSEILTRISGYYGPTILRGPSVVRSLSFYTNKRKYGPFGDERGIPFSSASNNGIIVGLHGREGWFIDSIGVHVREGAPVTLPRPFPQPPPMHDLRIYKVLGPWGGGGGQPWDDGIVSGIKRIFLSKGQAIYRVQIEYDRNGQSVWSVRHGGGSEASSDTIKFNYPSEVLVSVSGYFGSLVGEEGIGTVIKSLTFYTNKGKYGPYGQETGTFFTTSKTEGKIVGFHGRSGCFLNSIGVHMQPWRMGSLS</sequence>
<feature type="domain" description="Jacalin-type lectin" evidence="3">
    <location>
        <begin position="173"/>
        <end position="315"/>
    </location>
</feature>
<evidence type="ECO:0000256" key="2">
    <source>
        <dbReference type="ARBA" id="ARBA00022734"/>
    </source>
</evidence>
<dbReference type="Pfam" id="PF01419">
    <property type="entry name" value="Jacalin"/>
    <property type="match status" value="3"/>
</dbReference>
<dbReference type="FunFam" id="2.100.10.30:FF:000001">
    <property type="entry name" value="Jacalin-related lectin 33"/>
    <property type="match status" value="3"/>
</dbReference>
<dbReference type="InterPro" id="IPR001229">
    <property type="entry name" value="Jacalin-like_lectin_dom"/>
</dbReference>
<dbReference type="AlphaFoldDB" id="A0A2P2ISF8"/>
<dbReference type="PROSITE" id="PS51752">
    <property type="entry name" value="JACALIN_LECTIN"/>
    <property type="match status" value="3"/>
</dbReference>
<dbReference type="EMBL" id="GGEC01003644">
    <property type="protein sequence ID" value="MBW84127.1"/>
    <property type="molecule type" value="Transcribed_RNA"/>
</dbReference>
<dbReference type="InterPro" id="IPR033734">
    <property type="entry name" value="Jacalin-like_lectin_dom_plant"/>
</dbReference>
<evidence type="ECO:0000256" key="1">
    <source>
        <dbReference type="ARBA" id="ARBA00006568"/>
    </source>
</evidence>
<dbReference type="PANTHER" id="PTHR47293">
    <property type="entry name" value="JACALIN-RELATED LECTIN 3"/>
    <property type="match status" value="1"/>
</dbReference>
<proteinExistence type="inferred from homology"/>
<dbReference type="CDD" id="cd09612">
    <property type="entry name" value="Jacalin"/>
    <property type="match status" value="3"/>
</dbReference>
<reference evidence="4" key="1">
    <citation type="submission" date="2018-02" db="EMBL/GenBank/DDBJ databases">
        <title>Rhizophora mucronata_Transcriptome.</title>
        <authorList>
            <person name="Meera S.P."/>
            <person name="Sreeshan A."/>
            <person name="Augustine A."/>
        </authorList>
    </citation>
    <scope>NUCLEOTIDE SEQUENCE</scope>
    <source>
        <tissue evidence="4">Leaf</tissue>
    </source>
</reference>
<dbReference type="PANTHER" id="PTHR47293:SF74">
    <property type="entry name" value="JACALIN-TYPE LECTIN DOMAIN-CONTAINING PROTEIN"/>
    <property type="match status" value="1"/>
</dbReference>
<feature type="domain" description="Jacalin-type lectin" evidence="3">
    <location>
        <begin position="337"/>
        <end position="481"/>
    </location>
</feature>
<name>A0A2P2ISF8_RHIMU</name>
<protein>
    <submittedName>
        <fullName evidence="4">Jacalin-related lectin 3</fullName>
    </submittedName>
</protein>
<organism evidence="4">
    <name type="scientific">Rhizophora mucronata</name>
    <name type="common">Asiatic mangrove</name>
    <dbReference type="NCBI Taxonomy" id="61149"/>
    <lineage>
        <taxon>Eukaryota</taxon>
        <taxon>Viridiplantae</taxon>
        <taxon>Streptophyta</taxon>
        <taxon>Embryophyta</taxon>
        <taxon>Tracheophyta</taxon>
        <taxon>Spermatophyta</taxon>
        <taxon>Magnoliopsida</taxon>
        <taxon>eudicotyledons</taxon>
        <taxon>Gunneridae</taxon>
        <taxon>Pentapetalae</taxon>
        <taxon>rosids</taxon>
        <taxon>fabids</taxon>
        <taxon>Malpighiales</taxon>
        <taxon>Rhizophoraceae</taxon>
        <taxon>Rhizophora</taxon>
    </lineage>
</organism>
<dbReference type="GO" id="GO:0005537">
    <property type="term" value="F:D-mannose binding"/>
    <property type="evidence" value="ECO:0007669"/>
    <property type="project" value="UniProtKB-ARBA"/>
</dbReference>